<evidence type="ECO:0000256" key="4">
    <source>
        <dbReference type="ARBA" id="ARBA00022723"/>
    </source>
</evidence>
<dbReference type="PANTHER" id="PTHR46627">
    <property type="entry name" value="AMINOPEPTIDASE O"/>
    <property type="match status" value="1"/>
</dbReference>
<evidence type="ECO:0000256" key="5">
    <source>
        <dbReference type="ARBA" id="ARBA00022801"/>
    </source>
</evidence>
<evidence type="ECO:0000313" key="9">
    <source>
        <dbReference type="Proteomes" id="UP000694865"/>
    </source>
</evidence>
<reference evidence="10" key="1">
    <citation type="submission" date="2025-08" db="UniProtKB">
        <authorList>
            <consortium name="RefSeq"/>
        </authorList>
    </citation>
    <scope>IDENTIFICATION</scope>
    <source>
        <tissue evidence="10">Testes</tissue>
    </source>
</reference>
<dbReference type="Proteomes" id="UP000694865">
    <property type="component" value="Unplaced"/>
</dbReference>
<dbReference type="Pfam" id="PF01433">
    <property type="entry name" value="Peptidase_M1"/>
    <property type="match status" value="1"/>
</dbReference>
<dbReference type="SUPFAM" id="SSF55486">
    <property type="entry name" value="Metalloproteases ('zincins'), catalytic domain"/>
    <property type="match status" value="1"/>
</dbReference>
<dbReference type="RefSeq" id="XP_002739704.1">
    <property type="nucleotide sequence ID" value="XM_002739658.1"/>
</dbReference>
<evidence type="ECO:0000256" key="7">
    <source>
        <dbReference type="ARBA" id="ARBA00023049"/>
    </source>
</evidence>
<keyword evidence="4" id="KW-0479">Metal-binding</keyword>
<dbReference type="InterPro" id="IPR016024">
    <property type="entry name" value="ARM-type_fold"/>
</dbReference>
<keyword evidence="5" id="KW-0378">Hydrolase</keyword>
<dbReference type="Gene3D" id="1.25.40.320">
    <property type="entry name" value="Peptidase M1, leukotriene A4 hydrolase/aminopeptidase C-terminal domain"/>
    <property type="match status" value="1"/>
</dbReference>
<evidence type="ECO:0000256" key="3">
    <source>
        <dbReference type="ARBA" id="ARBA00022670"/>
    </source>
</evidence>
<protein>
    <submittedName>
        <fullName evidence="10">Aminopeptidase O-like</fullName>
    </submittedName>
</protein>
<comment type="similarity">
    <text evidence="2">Belongs to the peptidase M1 family.</text>
</comment>
<keyword evidence="3" id="KW-0645">Protease</keyword>
<keyword evidence="7" id="KW-0482">Metalloprotease</keyword>
<dbReference type="InterPro" id="IPR014782">
    <property type="entry name" value="Peptidase_M1_dom"/>
</dbReference>
<evidence type="ECO:0000256" key="1">
    <source>
        <dbReference type="ARBA" id="ARBA00001947"/>
    </source>
</evidence>
<evidence type="ECO:0000313" key="10">
    <source>
        <dbReference type="RefSeq" id="XP_002739704.1"/>
    </source>
</evidence>
<dbReference type="PANTHER" id="PTHR46627:SF1">
    <property type="entry name" value="AMINOPEPTIDASE O"/>
    <property type="match status" value="1"/>
</dbReference>
<dbReference type="Gene3D" id="1.10.390.10">
    <property type="entry name" value="Neutral Protease Domain 2"/>
    <property type="match status" value="1"/>
</dbReference>
<dbReference type="SUPFAM" id="SSF48371">
    <property type="entry name" value="ARM repeat"/>
    <property type="match status" value="1"/>
</dbReference>
<dbReference type="Gene3D" id="3.30.2010.30">
    <property type="match status" value="1"/>
</dbReference>
<evidence type="ECO:0000259" key="8">
    <source>
        <dbReference type="SMART" id="SM01263"/>
    </source>
</evidence>
<dbReference type="InterPro" id="IPR042097">
    <property type="entry name" value="Aminopeptidase_N-like_N_sf"/>
</dbReference>
<evidence type="ECO:0000256" key="2">
    <source>
        <dbReference type="ARBA" id="ARBA00010136"/>
    </source>
</evidence>
<feature type="domain" description="Peptidase M1 leukotriene A4 hydrolase/aminopeptidase C-terminal" evidence="8">
    <location>
        <begin position="625"/>
        <end position="776"/>
    </location>
</feature>
<dbReference type="Gene3D" id="2.60.40.1730">
    <property type="entry name" value="tricorn interacting facor f3 domain"/>
    <property type="match status" value="1"/>
</dbReference>
<name>A0ABM0GXR6_SACKO</name>
<keyword evidence="9" id="KW-1185">Reference proteome</keyword>
<dbReference type="InterPro" id="IPR015211">
    <property type="entry name" value="Peptidase_M1_C"/>
</dbReference>
<dbReference type="Pfam" id="PF09127">
    <property type="entry name" value="Leuk-A4-hydro_C"/>
    <property type="match status" value="1"/>
</dbReference>
<comment type="cofactor">
    <cofactor evidence="1">
        <name>Zn(2+)</name>
        <dbReference type="ChEBI" id="CHEBI:29105"/>
    </cofactor>
</comment>
<dbReference type="InterPro" id="IPR027268">
    <property type="entry name" value="Peptidase_M4/M1_CTD_sf"/>
</dbReference>
<accession>A0ABM0GXR6</accession>
<sequence length="783" mass="89935">MDPCKSDPGGLDPGKDLPLMANTCDIMVKHFILDLIVDLDKKSFDGIILLFTEPSKKRKDELDDVAMATADNIGEKMQRNTCDNVGTSESISQKPFYFVLDACDLTITATEEIVLHHQTKQCCDGHSATKDSAVSSEQTFDQNRSHLLEDILRYDGYNYKARNERLWECKDLPGKPLNFSVEPWCVRLWKNGIYNVRDFPPVVRIFYQTHSKGTSVTWAHDQDDNLCVFTQGAWINNRALFPCQEPPVAMSTWQANISTPTEYIVLMSGDEEAVTKILDDGYTSYRYHVNVVSPSSTLTIAIGKWTGVSVVTEQQSSSVSGDLNSQSQAPQDCEHSDKWPCRVNRYDQPIIPCRIFAPKSLIQKTVNEFGPWLPKYLQASFDLLGPHPFCRLDLLLVPRCFASMGLASPSIIFLSESLLSGDQSMSIRLAHEISHSWFGLIIGARDWTEEWLSEGFATYMEESIHAKAKKWSPKQQKAYCDLRSILRYRSLVAELENTEEELQTLRPSGEATVGSESQDGQIHYVKNGLNEDKWFIQVHYIKGYFLLRYLANLVGQSHFDGLIKKYVLRYHCQQVLSQQLFSLFFEAFPHLCDQGITKETIYSDWLDNPGMPKDLNPDEFTHSNWLVDEVNIECKTWVEIERKNRCKKSPRKKMKSFEDQHEKLCADQIQLLLEMILEWEAMSVQTLQQLDSVYGVSHGNAEIRHRWCELLVKHRYRARYSDVKQFLLQDQAMGVYLYGELILSEKPTERRLAEACFKTVSREMDRGCYNTVFEMLYGAKHRS</sequence>
<evidence type="ECO:0000256" key="6">
    <source>
        <dbReference type="ARBA" id="ARBA00022833"/>
    </source>
</evidence>
<dbReference type="GeneID" id="100367141"/>
<organism evidence="9 10">
    <name type="scientific">Saccoglossus kowalevskii</name>
    <name type="common">Acorn worm</name>
    <dbReference type="NCBI Taxonomy" id="10224"/>
    <lineage>
        <taxon>Eukaryota</taxon>
        <taxon>Metazoa</taxon>
        <taxon>Hemichordata</taxon>
        <taxon>Enteropneusta</taxon>
        <taxon>Harrimaniidae</taxon>
        <taxon>Saccoglossus</taxon>
    </lineage>
</organism>
<dbReference type="SUPFAM" id="SSF63737">
    <property type="entry name" value="Leukotriene A4 hydrolase N-terminal domain"/>
    <property type="match status" value="1"/>
</dbReference>
<dbReference type="InterPro" id="IPR038502">
    <property type="entry name" value="M1_LTA-4_hydro/amino_C_sf"/>
</dbReference>
<gene>
    <name evidence="10" type="primary">LOC100367141</name>
</gene>
<keyword evidence="6" id="KW-0862">Zinc</keyword>
<proteinExistence type="inferred from homology"/>
<dbReference type="InterPro" id="IPR033577">
    <property type="entry name" value="AOPep"/>
</dbReference>
<dbReference type="SMART" id="SM01263">
    <property type="entry name" value="Leuk-A4-hydro_C"/>
    <property type="match status" value="1"/>
</dbReference>